<evidence type="ECO:0000313" key="3">
    <source>
        <dbReference type="Proteomes" id="UP001603857"/>
    </source>
</evidence>
<evidence type="ECO:0000313" key="2">
    <source>
        <dbReference type="EMBL" id="KAL2320311.1"/>
    </source>
</evidence>
<dbReference type="AlphaFoldDB" id="A0ABD1LA05"/>
<gene>
    <name evidence="2" type="ORF">Fmac_029280</name>
</gene>
<keyword evidence="1" id="KW-0812">Transmembrane</keyword>
<keyword evidence="1" id="KW-0472">Membrane</keyword>
<proteinExistence type="predicted"/>
<sequence>MDEYGQATCLKVTKLYEPASSRYLDQKPWSEQNEKHHRHKHWPPISHLLSLSMSAIFLISLFHYLYMYM</sequence>
<keyword evidence="3" id="KW-1185">Reference proteome</keyword>
<organism evidence="2 3">
    <name type="scientific">Flemingia macrophylla</name>
    <dbReference type="NCBI Taxonomy" id="520843"/>
    <lineage>
        <taxon>Eukaryota</taxon>
        <taxon>Viridiplantae</taxon>
        <taxon>Streptophyta</taxon>
        <taxon>Embryophyta</taxon>
        <taxon>Tracheophyta</taxon>
        <taxon>Spermatophyta</taxon>
        <taxon>Magnoliopsida</taxon>
        <taxon>eudicotyledons</taxon>
        <taxon>Gunneridae</taxon>
        <taxon>Pentapetalae</taxon>
        <taxon>rosids</taxon>
        <taxon>fabids</taxon>
        <taxon>Fabales</taxon>
        <taxon>Fabaceae</taxon>
        <taxon>Papilionoideae</taxon>
        <taxon>50 kb inversion clade</taxon>
        <taxon>NPAAA clade</taxon>
        <taxon>indigoferoid/millettioid clade</taxon>
        <taxon>Phaseoleae</taxon>
        <taxon>Flemingia</taxon>
    </lineage>
</organism>
<dbReference type="EMBL" id="JBGMDY010000010">
    <property type="protein sequence ID" value="KAL2320311.1"/>
    <property type="molecule type" value="Genomic_DNA"/>
</dbReference>
<dbReference type="Proteomes" id="UP001603857">
    <property type="component" value="Unassembled WGS sequence"/>
</dbReference>
<feature type="transmembrane region" description="Helical" evidence="1">
    <location>
        <begin position="45"/>
        <end position="66"/>
    </location>
</feature>
<name>A0ABD1LA05_9FABA</name>
<comment type="caution">
    <text evidence="2">The sequence shown here is derived from an EMBL/GenBank/DDBJ whole genome shotgun (WGS) entry which is preliminary data.</text>
</comment>
<accession>A0ABD1LA05</accession>
<evidence type="ECO:0000256" key="1">
    <source>
        <dbReference type="SAM" id="Phobius"/>
    </source>
</evidence>
<keyword evidence="1" id="KW-1133">Transmembrane helix</keyword>
<protein>
    <submittedName>
        <fullName evidence="2">Uncharacterized protein</fullName>
    </submittedName>
</protein>
<reference evidence="2 3" key="1">
    <citation type="submission" date="2024-08" db="EMBL/GenBank/DDBJ databases">
        <title>Insights into the chromosomal genome structure of Flemingia macrophylla.</title>
        <authorList>
            <person name="Ding Y."/>
            <person name="Zhao Y."/>
            <person name="Bi W."/>
            <person name="Wu M."/>
            <person name="Zhao G."/>
            <person name="Gong Y."/>
            <person name="Li W."/>
            <person name="Zhang P."/>
        </authorList>
    </citation>
    <scope>NUCLEOTIDE SEQUENCE [LARGE SCALE GENOMIC DNA]</scope>
    <source>
        <strain evidence="2">DYQJB</strain>
        <tissue evidence="2">Leaf</tissue>
    </source>
</reference>